<organism evidence="2 3">
    <name type="scientific">Portunus trituberculatus</name>
    <name type="common">Swimming crab</name>
    <name type="synonym">Neptunus trituberculatus</name>
    <dbReference type="NCBI Taxonomy" id="210409"/>
    <lineage>
        <taxon>Eukaryota</taxon>
        <taxon>Metazoa</taxon>
        <taxon>Ecdysozoa</taxon>
        <taxon>Arthropoda</taxon>
        <taxon>Crustacea</taxon>
        <taxon>Multicrustacea</taxon>
        <taxon>Malacostraca</taxon>
        <taxon>Eumalacostraca</taxon>
        <taxon>Eucarida</taxon>
        <taxon>Decapoda</taxon>
        <taxon>Pleocyemata</taxon>
        <taxon>Brachyura</taxon>
        <taxon>Eubrachyura</taxon>
        <taxon>Portunoidea</taxon>
        <taxon>Portunidae</taxon>
        <taxon>Portuninae</taxon>
        <taxon>Portunus</taxon>
    </lineage>
</organism>
<keyword evidence="3" id="KW-1185">Reference proteome</keyword>
<feature type="region of interest" description="Disordered" evidence="1">
    <location>
        <begin position="83"/>
        <end position="106"/>
    </location>
</feature>
<gene>
    <name evidence="2" type="ORF">E2C01_075726</name>
</gene>
<evidence type="ECO:0000313" key="3">
    <source>
        <dbReference type="Proteomes" id="UP000324222"/>
    </source>
</evidence>
<evidence type="ECO:0000256" key="1">
    <source>
        <dbReference type="SAM" id="MobiDB-lite"/>
    </source>
</evidence>
<proteinExistence type="predicted"/>
<sequence>MPVTEEEQEEEEEEKEEEAMTNSEGICRDFRQKYGQITGVVVAAGPSVTTFTVRYAGSELIRGFEALALEEAWNTVECHAGDDHSVMHRPQTDECLHGRSSHSMKN</sequence>
<reference evidence="2 3" key="1">
    <citation type="submission" date="2019-05" db="EMBL/GenBank/DDBJ databases">
        <title>Another draft genome of Portunus trituberculatus and its Hox gene families provides insights of decapod evolution.</title>
        <authorList>
            <person name="Jeong J.-H."/>
            <person name="Song I."/>
            <person name="Kim S."/>
            <person name="Choi T."/>
            <person name="Kim D."/>
            <person name="Ryu S."/>
            <person name="Kim W."/>
        </authorList>
    </citation>
    <scope>NUCLEOTIDE SEQUENCE [LARGE SCALE GENOMIC DNA]</scope>
    <source>
        <tissue evidence="2">Muscle</tissue>
    </source>
</reference>
<dbReference type="EMBL" id="VSRR010056004">
    <property type="protein sequence ID" value="MPC81125.1"/>
    <property type="molecule type" value="Genomic_DNA"/>
</dbReference>
<accession>A0A5B7IFS8</accession>
<feature type="region of interest" description="Disordered" evidence="1">
    <location>
        <begin position="1"/>
        <end position="24"/>
    </location>
</feature>
<protein>
    <submittedName>
        <fullName evidence="2">Uncharacterized protein</fullName>
    </submittedName>
</protein>
<evidence type="ECO:0000313" key="2">
    <source>
        <dbReference type="EMBL" id="MPC81125.1"/>
    </source>
</evidence>
<dbReference type="AlphaFoldDB" id="A0A5B7IFS8"/>
<comment type="caution">
    <text evidence="2">The sequence shown here is derived from an EMBL/GenBank/DDBJ whole genome shotgun (WGS) entry which is preliminary data.</text>
</comment>
<dbReference type="Proteomes" id="UP000324222">
    <property type="component" value="Unassembled WGS sequence"/>
</dbReference>
<feature type="compositionally biased region" description="Acidic residues" evidence="1">
    <location>
        <begin position="1"/>
        <end position="19"/>
    </location>
</feature>
<name>A0A5B7IFS8_PORTR</name>
<feature type="compositionally biased region" description="Basic and acidic residues" evidence="1">
    <location>
        <begin position="83"/>
        <end position="97"/>
    </location>
</feature>